<evidence type="ECO:0000313" key="1">
    <source>
        <dbReference type="EMBL" id="OQK17456.1"/>
    </source>
</evidence>
<keyword evidence="2" id="KW-1185">Reference proteome</keyword>
<evidence type="ECO:0000313" key="2">
    <source>
        <dbReference type="Proteomes" id="UP000191980"/>
    </source>
</evidence>
<sequence>MIPDKALDHRPKILFISPIMPSDSGNGPAMRAALFVRALAKNYQVYLHVIPVLGTVPDALNTLNLDDFCRQVTVQKLQQDPVYEFINNISLDRHRLAALAEYHQVALSRFATPEARSQIQSLYASVEFAAIHVFRLYMVAFIQAYFDGNKIPIILDMDDYESVTHHRFAELYRRRQMPAHAFLEHAEAVKYTHMEQHWIPCFKHVYLSNEQDYSGLVKRFPKTKFRTLANAVSIPKTMPKPEPGKPFTLLYIGTMNYFPNQDAVMYFCTDILPALRQALACEVNLVIAGANPSQNVLALSKQPGVQVTGRVSDLAPLYHQADIVVAPIRAGGGTRIKILEAFAYQRPVIATTLALEGIAAIHETHVLIAENSEAFIKACISLIGQADQAKKLSDNAYKLVCLNYSQEIIMKQIQLSMARVLLDDKPN</sequence>
<dbReference type="EMBL" id="LPUF01000001">
    <property type="protein sequence ID" value="OQK17456.1"/>
    <property type="molecule type" value="Genomic_DNA"/>
</dbReference>
<protein>
    <recommendedName>
        <fullName evidence="3">Glycosyltransferase subfamily 4-like N-terminal domain-containing protein</fullName>
    </recommendedName>
</protein>
<dbReference type="PANTHER" id="PTHR12526:SF600">
    <property type="entry name" value="GLYCOSYL TRANSFERASE GROUP 1"/>
    <property type="match status" value="1"/>
</dbReference>
<dbReference type="GO" id="GO:0016757">
    <property type="term" value="F:glycosyltransferase activity"/>
    <property type="evidence" value="ECO:0007669"/>
    <property type="project" value="TreeGrafter"/>
</dbReference>
<evidence type="ECO:0008006" key="3">
    <source>
        <dbReference type="Google" id="ProtNLM"/>
    </source>
</evidence>
<proteinExistence type="predicted"/>
<dbReference type="STRING" id="1420851.AU255_06140"/>
<dbReference type="CDD" id="cd03801">
    <property type="entry name" value="GT4_PimA-like"/>
    <property type="match status" value="1"/>
</dbReference>
<accession>A0A1V8M7H0</accession>
<dbReference type="SUPFAM" id="SSF53756">
    <property type="entry name" value="UDP-Glycosyltransferase/glycogen phosphorylase"/>
    <property type="match status" value="1"/>
</dbReference>
<dbReference type="OrthoDB" id="9807209at2"/>
<dbReference type="AlphaFoldDB" id="A0A1V8M7H0"/>
<dbReference type="Proteomes" id="UP000191980">
    <property type="component" value="Unassembled WGS sequence"/>
</dbReference>
<dbReference type="RefSeq" id="WP_080522065.1">
    <property type="nucleotide sequence ID" value="NZ_LPUF01000001.1"/>
</dbReference>
<reference evidence="1 2" key="1">
    <citation type="submission" date="2015-12" db="EMBL/GenBank/DDBJ databases">
        <authorList>
            <person name="Shamseldin A."/>
            <person name="Moawad H."/>
            <person name="Abd El-Rahim W.M."/>
            <person name="Sadowsky M.J."/>
        </authorList>
    </citation>
    <scope>NUCLEOTIDE SEQUENCE [LARGE SCALE GENOMIC DNA]</scope>
    <source>
        <strain evidence="1 2">WF1</strain>
    </source>
</reference>
<dbReference type="Gene3D" id="3.40.50.2000">
    <property type="entry name" value="Glycogen Phosphorylase B"/>
    <property type="match status" value="2"/>
</dbReference>
<name>A0A1V8M7H0_9GAMM</name>
<organism evidence="1 2">
    <name type="scientific">Methyloprofundus sedimenti</name>
    <dbReference type="NCBI Taxonomy" id="1420851"/>
    <lineage>
        <taxon>Bacteria</taxon>
        <taxon>Pseudomonadati</taxon>
        <taxon>Pseudomonadota</taxon>
        <taxon>Gammaproteobacteria</taxon>
        <taxon>Methylococcales</taxon>
        <taxon>Methylococcaceae</taxon>
        <taxon>Methyloprofundus</taxon>
    </lineage>
</organism>
<dbReference type="Pfam" id="PF13692">
    <property type="entry name" value="Glyco_trans_1_4"/>
    <property type="match status" value="1"/>
</dbReference>
<gene>
    <name evidence="1" type="ORF">AU255_06140</name>
</gene>
<dbReference type="PANTHER" id="PTHR12526">
    <property type="entry name" value="GLYCOSYLTRANSFERASE"/>
    <property type="match status" value="1"/>
</dbReference>
<comment type="caution">
    <text evidence="1">The sequence shown here is derived from an EMBL/GenBank/DDBJ whole genome shotgun (WGS) entry which is preliminary data.</text>
</comment>